<accession>A0ABD3CYM8</accession>
<dbReference type="PANTHER" id="PTHR31232:SF172">
    <property type="entry name" value="S-PROTEIN HOMOLOG"/>
    <property type="match status" value="1"/>
</dbReference>
<organism evidence="7 8">
    <name type="scientific">Castilleja foliolosa</name>
    <dbReference type="NCBI Taxonomy" id="1961234"/>
    <lineage>
        <taxon>Eukaryota</taxon>
        <taxon>Viridiplantae</taxon>
        <taxon>Streptophyta</taxon>
        <taxon>Embryophyta</taxon>
        <taxon>Tracheophyta</taxon>
        <taxon>Spermatophyta</taxon>
        <taxon>Magnoliopsida</taxon>
        <taxon>eudicotyledons</taxon>
        <taxon>Gunneridae</taxon>
        <taxon>Pentapetalae</taxon>
        <taxon>asterids</taxon>
        <taxon>lamiids</taxon>
        <taxon>Lamiales</taxon>
        <taxon>Orobanchaceae</taxon>
        <taxon>Pedicularideae</taxon>
        <taxon>Castillejinae</taxon>
        <taxon>Castilleja</taxon>
    </lineage>
</organism>
<evidence type="ECO:0000256" key="3">
    <source>
        <dbReference type="ARBA" id="ARBA00022471"/>
    </source>
</evidence>
<dbReference type="EMBL" id="JAVIJP010000028">
    <property type="protein sequence ID" value="KAL3634189.1"/>
    <property type="molecule type" value="Genomic_DNA"/>
</dbReference>
<keyword evidence="4 6" id="KW-0964">Secreted</keyword>
<sequence>MTMKNFLTYVLLTTFVFYKIDAICIPTRLKFAVKIENALPHNTTDQLKFNCKSGDTDLGYHALNVGQSYEWSFCANFFGKTLYFCNFQWGTKHQSFDVFSKSTPKDCPHGVCKWVAMLDGFYSSNPNYYGYLEKVHDWL</sequence>
<evidence type="ECO:0000256" key="2">
    <source>
        <dbReference type="ARBA" id="ARBA00005581"/>
    </source>
</evidence>
<evidence type="ECO:0000256" key="5">
    <source>
        <dbReference type="ARBA" id="ARBA00022729"/>
    </source>
</evidence>
<evidence type="ECO:0000313" key="8">
    <source>
        <dbReference type="Proteomes" id="UP001632038"/>
    </source>
</evidence>
<dbReference type="Pfam" id="PF05938">
    <property type="entry name" value="Self-incomp_S1"/>
    <property type="match status" value="1"/>
</dbReference>
<keyword evidence="3 6" id="KW-0713">Self-incompatibility</keyword>
<protein>
    <recommendedName>
        <fullName evidence="6">S-protein homolog</fullName>
    </recommendedName>
</protein>
<dbReference type="Proteomes" id="UP001632038">
    <property type="component" value="Unassembled WGS sequence"/>
</dbReference>
<reference evidence="8" key="1">
    <citation type="journal article" date="2024" name="IScience">
        <title>Strigolactones Initiate the Formation of Haustorium-like Structures in Castilleja.</title>
        <authorList>
            <person name="Buerger M."/>
            <person name="Peterson D."/>
            <person name="Chory J."/>
        </authorList>
    </citation>
    <scope>NUCLEOTIDE SEQUENCE [LARGE SCALE GENOMIC DNA]</scope>
</reference>
<dbReference type="InterPro" id="IPR010264">
    <property type="entry name" value="Self-incomp_S1"/>
</dbReference>
<keyword evidence="5" id="KW-0732">Signal</keyword>
<evidence type="ECO:0000313" key="7">
    <source>
        <dbReference type="EMBL" id="KAL3634189.1"/>
    </source>
</evidence>
<evidence type="ECO:0000256" key="6">
    <source>
        <dbReference type="RuleBase" id="RU367044"/>
    </source>
</evidence>
<evidence type="ECO:0000256" key="1">
    <source>
        <dbReference type="ARBA" id="ARBA00004613"/>
    </source>
</evidence>
<comment type="subcellular location">
    <subcellularLocation>
        <location evidence="1 6">Secreted</location>
    </subcellularLocation>
</comment>
<dbReference type="PANTHER" id="PTHR31232">
    <property type="match status" value="1"/>
</dbReference>
<name>A0ABD3CYM8_9LAMI</name>
<dbReference type="GO" id="GO:0005576">
    <property type="term" value="C:extracellular region"/>
    <property type="evidence" value="ECO:0007669"/>
    <property type="project" value="UniProtKB-SubCell"/>
</dbReference>
<keyword evidence="8" id="KW-1185">Reference proteome</keyword>
<gene>
    <name evidence="7" type="ORF">CASFOL_021243</name>
</gene>
<dbReference type="AlphaFoldDB" id="A0ABD3CYM8"/>
<dbReference type="GO" id="GO:0060320">
    <property type="term" value="P:rejection of self pollen"/>
    <property type="evidence" value="ECO:0007669"/>
    <property type="project" value="UniProtKB-KW"/>
</dbReference>
<comment type="caution">
    <text evidence="7">The sequence shown here is derived from an EMBL/GenBank/DDBJ whole genome shotgun (WGS) entry which is preliminary data.</text>
</comment>
<proteinExistence type="inferred from homology"/>
<comment type="similarity">
    <text evidence="2 6">Belongs to the plant self-incompatibility (S1) protein family.</text>
</comment>
<evidence type="ECO:0000256" key="4">
    <source>
        <dbReference type="ARBA" id="ARBA00022525"/>
    </source>
</evidence>